<dbReference type="InterPro" id="IPR017853">
    <property type="entry name" value="GH"/>
</dbReference>
<keyword evidence="8" id="KW-0624">Polysaccharide degradation</keyword>
<reference evidence="13 14" key="1">
    <citation type="journal article" date="2016" name="Nat. Commun.">
        <title>Ectomycorrhizal ecology is imprinted in the genome of the dominant symbiotic fungus Cenococcum geophilum.</title>
        <authorList>
            <consortium name="DOE Joint Genome Institute"/>
            <person name="Peter M."/>
            <person name="Kohler A."/>
            <person name="Ohm R.A."/>
            <person name="Kuo A."/>
            <person name="Krutzmann J."/>
            <person name="Morin E."/>
            <person name="Arend M."/>
            <person name="Barry K.W."/>
            <person name="Binder M."/>
            <person name="Choi C."/>
            <person name="Clum A."/>
            <person name="Copeland A."/>
            <person name="Grisel N."/>
            <person name="Haridas S."/>
            <person name="Kipfer T."/>
            <person name="LaButti K."/>
            <person name="Lindquist E."/>
            <person name="Lipzen A."/>
            <person name="Maire R."/>
            <person name="Meier B."/>
            <person name="Mihaltcheva S."/>
            <person name="Molinier V."/>
            <person name="Murat C."/>
            <person name="Poggeler S."/>
            <person name="Quandt C.A."/>
            <person name="Sperisen C."/>
            <person name="Tritt A."/>
            <person name="Tisserant E."/>
            <person name="Crous P.W."/>
            <person name="Henrissat B."/>
            <person name="Nehls U."/>
            <person name="Egli S."/>
            <person name="Spatafora J.W."/>
            <person name="Grigoriev I.V."/>
            <person name="Martin F.M."/>
        </authorList>
    </citation>
    <scope>NUCLEOTIDE SEQUENCE [LARGE SCALE GENOMIC DNA]</scope>
    <source>
        <strain evidence="13 14">CBS 459.81</strain>
    </source>
</reference>
<dbReference type="PANTHER" id="PTHR45708">
    <property type="entry name" value="ENDOCHITINASE"/>
    <property type="match status" value="1"/>
</dbReference>
<evidence type="ECO:0000256" key="9">
    <source>
        <dbReference type="ARBA" id="ARBA00025727"/>
    </source>
</evidence>
<dbReference type="InterPro" id="IPR050542">
    <property type="entry name" value="Glycosyl_Hydrlase18_Chitinase"/>
</dbReference>
<dbReference type="PANTHER" id="PTHR45708:SF49">
    <property type="entry name" value="ENDOCHITINASE"/>
    <property type="match status" value="1"/>
</dbReference>
<evidence type="ECO:0000256" key="7">
    <source>
        <dbReference type="ARBA" id="ARBA00023295"/>
    </source>
</evidence>
<evidence type="ECO:0000256" key="2">
    <source>
        <dbReference type="ARBA" id="ARBA00012729"/>
    </source>
</evidence>
<dbReference type="GO" id="GO:0005576">
    <property type="term" value="C:extracellular region"/>
    <property type="evidence" value="ECO:0007669"/>
    <property type="project" value="TreeGrafter"/>
</dbReference>
<keyword evidence="7 10" id="KW-0326">Glycosidase</keyword>
<dbReference type="SUPFAM" id="SSF51445">
    <property type="entry name" value="(Trans)glycosidases"/>
    <property type="match status" value="1"/>
</dbReference>
<dbReference type="Pfam" id="PF00704">
    <property type="entry name" value="Glyco_hydro_18"/>
    <property type="match status" value="1"/>
</dbReference>
<evidence type="ECO:0000313" key="13">
    <source>
        <dbReference type="EMBL" id="OCK83685.1"/>
    </source>
</evidence>
<dbReference type="PROSITE" id="PS51910">
    <property type="entry name" value="GH18_2"/>
    <property type="match status" value="1"/>
</dbReference>
<dbReference type="FunFam" id="3.20.20.80:FF:000145">
    <property type="entry name" value="Class III chitinase, putative"/>
    <property type="match status" value="1"/>
</dbReference>
<feature type="domain" description="GH18" evidence="12">
    <location>
        <begin position="30"/>
        <end position="341"/>
    </location>
</feature>
<dbReference type="GO" id="GO:0006032">
    <property type="term" value="P:chitin catabolic process"/>
    <property type="evidence" value="ECO:0007669"/>
    <property type="project" value="UniProtKB-KW"/>
</dbReference>
<dbReference type="OrthoDB" id="6020543at2759"/>
<protein>
    <recommendedName>
        <fullName evidence="2">chitinase</fullName>
        <ecNumber evidence="2">3.2.1.14</ecNumber>
    </recommendedName>
</protein>
<proteinExistence type="inferred from homology"/>
<evidence type="ECO:0000256" key="1">
    <source>
        <dbReference type="ARBA" id="ARBA00000822"/>
    </source>
</evidence>
<dbReference type="Proteomes" id="UP000250266">
    <property type="component" value="Unassembled WGS sequence"/>
</dbReference>
<dbReference type="InterPro" id="IPR045321">
    <property type="entry name" value="Cts1-like"/>
</dbReference>
<dbReference type="AlphaFoldDB" id="A0A8E2EH34"/>
<evidence type="ECO:0000259" key="12">
    <source>
        <dbReference type="PROSITE" id="PS51910"/>
    </source>
</evidence>
<gene>
    <name evidence="13" type="ORF">K432DRAFT_432735</name>
</gene>
<evidence type="ECO:0000256" key="11">
    <source>
        <dbReference type="SAM" id="SignalP"/>
    </source>
</evidence>
<keyword evidence="4 10" id="KW-0378">Hydrolase</keyword>
<dbReference type="GO" id="GO:0000272">
    <property type="term" value="P:polysaccharide catabolic process"/>
    <property type="evidence" value="ECO:0007669"/>
    <property type="project" value="UniProtKB-KW"/>
</dbReference>
<evidence type="ECO:0000256" key="4">
    <source>
        <dbReference type="ARBA" id="ARBA00022801"/>
    </source>
</evidence>
<comment type="catalytic activity">
    <reaction evidence="1">
        <text>Random endo-hydrolysis of N-acetyl-beta-D-glucosaminide (1-&gt;4)-beta-linkages in chitin and chitodextrins.</text>
        <dbReference type="EC" id="3.2.1.14"/>
    </reaction>
</comment>
<comment type="similarity">
    <text evidence="9">Belongs to the glycosyl hydrolase 18 family. Chitinase class III subfamily.</text>
</comment>
<keyword evidence="3" id="KW-0147">Chitin-binding</keyword>
<keyword evidence="5" id="KW-0146">Chitin degradation</keyword>
<sequence length="344" mass="36478">MRSSIQLASSAILLAIINGVTAGFDVNSNTNIAIYWGQNSYGQGTGDLAQQRLSYYCANMDVDIIPIAFATRIVGTGGQPEINLANAGNNCTTFDGTALLNCPEVAADIATCQNNYDKTILLSVGGATYTEGGFASSDAAVAAANTIWATFGPKQPGSNALRPFGNSSVDGFDFDFEAGTSNMAPFASQLRFLMDAASSASYTKNRYILTAAPQCPYPDFADNDMLNGTVFFDAIFVQFYNNYCGVQSYVAGASDQWNFNFGTWESWAKNTSKNSNVKVFLGVPANTGAAGSGYMSASALRSVITYSSQFSSFGGTMMWDATQAWANPGFINNVKGELHAVSNS</sequence>
<feature type="chain" id="PRO_5034756079" description="chitinase" evidence="11">
    <location>
        <begin position="23"/>
        <end position="344"/>
    </location>
</feature>
<evidence type="ECO:0000256" key="6">
    <source>
        <dbReference type="ARBA" id="ARBA00023277"/>
    </source>
</evidence>
<dbReference type="InterPro" id="IPR001579">
    <property type="entry name" value="Glyco_hydro_18_chit_AS"/>
</dbReference>
<name>A0A8E2EH34_9PEZI</name>
<dbReference type="GO" id="GO:0008843">
    <property type="term" value="F:endochitinase activity"/>
    <property type="evidence" value="ECO:0007669"/>
    <property type="project" value="UniProtKB-EC"/>
</dbReference>
<organism evidence="13 14">
    <name type="scientific">Lepidopterella palustris CBS 459.81</name>
    <dbReference type="NCBI Taxonomy" id="1314670"/>
    <lineage>
        <taxon>Eukaryota</taxon>
        <taxon>Fungi</taxon>
        <taxon>Dikarya</taxon>
        <taxon>Ascomycota</taxon>
        <taxon>Pezizomycotina</taxon>
        <taxon>Dothideomycetes</taxon>
        <taxon>Pleosporomycetidae</taxon>
        <taxon>Mytilinidiales</taxon>
        <taxon>Argynnaceae</taxon>
        <taxon>Lepidopterella</taxon>
    </lineage>
</organism>
<evidence type="ECO:0000256" key="10">
    <source>
        <dbReference type="RuleBase" id="RU000489"/>
    </source>
</evidence>
<dbReference type="InterPro" id="IPR001223">
    <property type="entry name" value="Glyco_hydro18_cat"/>
</dbReference>
<dbReference type="Gene3D" id="3.20.20.80">
    <property type="entry name" value="Glycosidases"/>
    <property type="match status" value="1"/>
</dbReference>
<evidence type="ECO:0000256" key="5">
    <source>
        <dbReference type="ARBA" id="ARBA00023024"/>
    </source>
</evidence>
<dbReference type="EC" id="3.2.1.14" evidence="2"/>
<keyword evidence="6" id="KW-0119">Carbohydrate metabolism</keyword>
<evidence type="ECO:0000256" key="3">
    <source>
        <dbReference type="ARBA" id="ARBA00022669"/>
    </source>
</evidence>
<dbReference type="CDD" id="cd02877">
    <property type="entry name" value="GH18_hevamine_XipI_class_III"/>
    <property type="match status" value="1"/>
</dbReference>
<feature type="signal peptide" evidence="11">
    <location>
        <begin position="1"/>
        <end position="22"/>
    </location>
</feature>
<accession>A0A8E2EH34</accession>
<evidence type="ECO:0000313" key="14">
    <source>
        <dbReference type="Proteomes" id="UP000250266"/>
    </source>
</evidence>
<dbReference type="GO" id="GO:0008061">
    <property type="term" value="F:chitin binding"/>
    <property type="evidence" value="ECO:0007669"/>
    <property type="project" value="UniProtKB-KW"/>
</dbReference>
<dbReference type="EMBL" id="KV744855">
    <property type="protein sequence ID" value="OCK83685.1"/>
    <property type="molecule type" value="Genomic_DNA"/>
</dbReference>
<keyword evidence="11" id="KW-0732">Signal</keyword>
<keyword evidence="14" id="KW-1185">Reference proteome</keyword>
<dbReference type="PROSITE" id="PS01095">
    <property type="entry name" value="GH18_1"/>
    <property type="match status" value="1"/>
</dbReference>
<evidence type="ECO:0000256" key="8">
    <source>
        <dbReference type="ARBA" id="ARBA00023326"/>
    </source>
</evidence>